<dbReference type="Pfam" id="PF02563">
    <property type="entry name" value="Poly_export"/>
    <property type="match status" value="1"/>
</dbReference>
<evidence type="ECO:0000256" key="6">
    <source>
        <dbReference type="ARBA" id="ARBA00022692"/>
    </source>
</evidence>
<keyword evidence="5" id="KW-0762">Sugar transport</keyword>
<evidence type="ECO:0000256" key="3">
    <source>
        <dbReference type="ARBA" id="ARBA00022448"/>
    </source>
</evidence>
<evidence type="ECO:0000313" key="18">
    <source>
        <dbReference type="EMBL" id="CUO51609.1"/>
    </source>
</evidence>
<comment type="similarity">
    <text evidence="2">Belongs to the BexD/CtrA/VexA family.</text>
</comment>
<dbReference type="PANTHER" id="PTHR33619:SF3">
    <property type="entry name" value="POLYSACCHARIDE EXPORT PROTEIN GFCE-RELATED"/>
    <property type="match status" value="1"/>
</dbReference>
<evidence type="ECO:0000256" key="10">
    <source>
        <dbReference type="ARBA" id="ARBA00023114"/>
    </source>
</evidence>
<dbReference type="Proteomes" id="UP000095517">
    <property type="component" value="Unassembled WGS sequence"/>
</dbReference>
<keyword evidence="14" id="KW-0449">Lipoprotein</keyword>
<dbReference type="GO" id="GO:0009279">
    <property type="term" value="C:cell outer membrane"/>
    <property type="evidence" value="ECO:0007669"/>
    <property type="project" value="UniProtKB-SubCell"/>
</dbReference>
<dbReference type="PROSITE" id="PS51257">
    <property type="entry name" value="PROKAR_LIPOPROTEIN"/>
    <property type="match status" value="1"/>
</dbReference>
<dbReference type="InterPro" id="IPR003715">
    <property type="entry name" value="Poly_export_N"/>
</dbReference>
<feature type="domain" description="SLBB" evidence="17">
    <location>
        <begin position="146"/>
        <end position="226"/>
    </location>
</feature>
<evidence type="ECO:0000256" key="4">
    <source>
        <dbReference type="ARBA" id="ARBA00022452"/>
    </source>
</evidence>
<keyword evidence="10" id="KW-0626">Porin</keyword>
<dbReference type="InterPro" id="IPR054765">
    <property type="entry name" value="SLBB_dom"/>
</dbReference>
<dbReference type="Pfam" id="PF22461">
    <property type="entry name" value="SLBB_2"/>
    <property type="match status" value="1"/>
</dbReference>
<dbReference type="AlphaFoldDB" id="A0A174FSN4"/>
<evidence type="ECO:0000256" key="8">
    <source>
        <dbReference type="ARBA" id="ARBA00023047"/>
    </source>
</evidence>
<keyword evidence="9" id="KW-0406">Ion transport</keyword>
<keyword evidence="4" id="KW-1134">Transmembrane beta strand</keyword>
<feature type="domain" description="Polysaccharide export protein N-terminal" evidence="16">
    <location>
        <begin position="42"/>
        <end position="143"/>
    </location>
</feature>
<keyword evidence="15" id="KW-1133">Transmembrane helix</keyword>
<name>A0A174FSN4_9BACE</name>
<gene>
    <name evidence="18" type="ORF">ERS852397_02206</name>
</gene>
<evidence type="ECO:0000256" key="15">
    <source>
        <dbReference type="SAM" id="Phobius"/>
    </source>
</evidence>
<evidence type="ECO:0000259" key="17">
    <source>
        <dbReference type="Pfam" id="PF22461"/>
    </source>
</evidence>
<reference evidence="18 19" key="1">
    <citation type="submission" date="2015-09" db="EMBL/GenBank/DDBJ databases">
        <authorList>
            <consortium name="Pathogen Informatics"/>
        </authorList>
    </citation>
    <scope>NUCLEOTIDE SEQUENCE [LARGE SCALE GENOMIC DNA]</scope>
    <source>
        <strain evidence="18 19">2789STDY5608840</strain>
    </source>
</reference>
<evidence type="ECO:0000256" key="9">
    <source>
        <dbReference type="ARBA" id="ARBA00023065"/>
    </source>
</evidence>
<keyword evidence="11 15" id="KW-0472">Membrane</keyword>
<evidence type="ECO:0000313" key="19">
    <source>
        <dbReference type="Proteomes" id="UP000095517"/>
    </source>
</evidence>
<evidence type="ECO:0000259" key="16">
    <source>
        <dbReference type="Pfam" id="PF02563"/>
    </source>
</evidence>
<dbReference type="RefSeq" id="WP_055279116.1">
    <property type="nucleotide sequence ID" value="NZ_CABIXA010000010.1"/>
</dbReference>
<proteinExistence type="inferred from homology"/>
<evidence type="ECO:0000256" key="13">
    <source>
        <dbReference type="ARBA" id="ARBA00023237"/>
    </source>
</evidence>
<dbReference type="PANTHER" id="PTHR33619">
    <property type="entry name" value="POLYSACCHARIDE EXPORT PROTEIN GFCE-RELATED"/>
    <property type="match status" value="1"/>
</dbReference>
<accession>A0A174FSN4</accession>
<dbReference type="GO" id="GO:0046930">
    <property type="term" value="C:pore complex"/>
    <property type="evidence" value="ECO:0007669"/>
    <property type="project" value="UniProtKB-KW"/>
</dbReference>
<protein>
    <submittedName>
        <fullName evidence="18">BexD/CtrA/VexA family polysaccharide export protein</fullName>
    </submittedName>
</protein>
<dbReference type="GO" id="GO:0015288">
    <property type="term" value="F:porin activity"/>
    <property type="evidence" value="ECO:0007669"/>
    <property type="project" value="UniProtKB-KW"/>
</dbReference>
<keyword evidence="7" id="KW-0732">Signal</keyword>
<keyword evidence="13" id="KW-0998">Cell outer membrane</keyword>
<dbReference type="Gene3D" id="3.10.560.10">
    <property type="entry name" value="Outer membrane lipoprotein wza domain like"/>
    <property type="match status" value="1"/>
</dbReference>
<dbReference type="EMBL" id="CYZH01000010">
    <property type="protein sequence ID" value="CUO51609.1"/>
    <property type="molecule type" value="Genomic_DNA"/>
</dbReference>
<evidence type="ECO:0000256" key="7">
    <source>
        <dbReference type="ARBA" id="ARBA00022729"/>
    </source>
</evidence>
<comment type="subcellular location">
    <subcellularLocation>
        <location evidence="1">Cell outer membrane</location>
        <topology evidence="1">Multi-pass membrane protein</topology>
    </subcellularLocation>
</comment>
<keyword evidence="6 15" id="KW-0812">Transmembrane</keyword>
<dbReference type="InterPro" id="IPR049712">
    <property type="entry name" value="Poly_export"/>
</dbReference>
<keyword evidence="8" id="KW-0625">Polysaccharide transport</keyword>
<dbReference type="GO" id="GO:0015159">
    <property type="term" value="F:polysaccharide transmembrane transporter activity"/>
    <property type="evidence" value="ECO:0007669"/>
    <property type="project" value="InterPro"/>
</dbReference>
<evidence type="ECO:0000256" key="1">
    <source>
        <dbReference type="ARBA" id="ARBA00004571"/>
    </source>
</evidence>
<keyword evidence="3" id="KW-0813">Transport</keyword>
<evidence type="ECO:0000256" key="14">
    <source>
        <dbReference type="ARBA" id="ARBA00023288"/>
    </source>
</evidence>
<dbReference type="STRING" id="338188.ERS852397_02206"/>
<dbReference type="GO" id="GO:0006811">
    <property type="term" value="P:monoatomic ion transport"/>
    <property type="evidence" value="ECO:0007669"/>
    <property type="project" value="UniProtKB-KW"/>
</dbReference>
<evidence type="ECO:0000256" key="12">
    <source>
        <dbReference type="ARBA" id="ARBA00023139"/>
    </source>
</evidence>
<organism evidence="18 19">
    <name type="scientific">Bacteroides finegoldii</name>
    <dbReference type="NCBI Taxonomy" id="338188"/>
    <lineage>
        <taxon>Bacteria</taxon>
        <taxon>Pseudomonadati</taxon>
        <taxon>Bacteroidota</taxon>
        <taxon>Bacteroidia</taxon>
        <taxon>Bacteroidales</taxon>
        <taxon>Bacteroidaceae</taxon>
        <taxon>Bacteroides</taxon>
    </lineage>
</organism>
<evidence type="ECO:0000256" key="5">
    <source>
        <dbReference type="ARBA" id="ARBA00022597"/>
    </source>
</evidence>
<evidence type="ECO:0000256" key="2">
    <source>
        <dbReference type="ARBA" id="ARBA00009450"/>
    </source>
</evidence>
<feature type="transmembrane region" description="Helical" evidence="15">
    <location>
        <begin position="239"/>
        <end position="263"/>
    </location>
</feature>
<sequence length="265" mass="28580">MKKINFGLLLFILLTGTSCISSKKMIYLQGVDSLANPAQVIQQDYELRIKPDDQLYIMVSSKEPELLAPFANTQILGSSTSGGGTNIQETTGVQVDKNGKIDVPVLGEIQAAGLTRLQLAGEIKKRLEEGQYIKDPAVSVRIKGLKISVMGEVSNPGVHEMAGDRITLLEALSMAGDLTPTAKRTNILVLREEEGKRHTYTVDLTSGRDVLESPCYYLQQNDVVYVEPNKSINVKGSSALSYLGAGASIISVLASIVSLIVVLSK</sequence>
<keyword evidence="12" id="KW-0564">Palmitate</keyword>
<evidence type="ECO:0000256" key="11">
    <source>
        <dbReference type="ARBA" id="ARBA00023136"/>
    </source>
</evidence>